<comment type="caution">
    <text evidence="3">The sequence shown here is derived from an EMBL/GenBank/DDBJ whole genome shotgun (WGS) entry which is preliminary data.</text>
</comment>
<dbReference type="EMBL" id="AOJI01000017">
    <property type="protein sequence ID" value="EMA68960.1"/>
    <property type="molecule type" value="Genomic_DNA"/>
</dbReference>
<dbReference type="PATRIC" id="fig|1230454.4.peg.1020"/>
<proteinExistence type="predicted"/>
<sequence>MRDSRPGQDRGHRDDRAGSRGRLHHDDRTGSRGRLHHDDRTGSRGRLRHDDRAVSVTVGYVLTLAIASLLLSGLFIAGGSFVDTERERAAQGQLSVIGERLAADLMTVDRLAGTAESPANLTVDRPVTLPPRVSGAGYRITVTTTGAEGTEGTIRLESDRTDAIVEVPFRTRSDTEIRNATVTGGDLRIRWDPTAGADGAVVVSES</sequence>
<dbReference type="Pfam" id="PF23928">
    <property type="entry name" value="DUF7266"/>
    <property type="match status" value="1"/>
</dbReference>
<evidence type="ECO:0000256" key="1">
    <source>
        <dbReference type="SAM" id="MobiDB-lite"/>
    </source>
</evidence>
<dbReference type="AlphaFoldDB" id="M0PJP2"/>
<feature type="transmembrane region" description="Helical" evidence="2">
    <location>
        <begin position="53"/>
        <end position="77"/>
    </location>
</feature>
<dbReference type="STRING" id="1230454.C461_04997"/>
<organism evidence="3 4">
    <name type="scientific">Halorubrum aidingense JCM 13560</name>
    <dbReference type="NCBI Taxonomy" id="1230454"/>
    <lineage>
        <taxon>Archaea</taxon>
        <taxon>Methanobacteriati</taxon>
        <taxon>Methanobacteriota</taxon>
        <taxon>Stenosarchaea group</taxon>
        <taxon>Halobacteria</taxon>
        <taxon>Halobacteriales</taxon>
        <taxon>Haloferacaceae</taxon>
        <taxon>Halorubrum</taxon>
    </lineage>
</organism>
<gene>
    <name evidence="3" type="ORF">C461_04997</name>
</gene>
<accession>M0PJP2</accession>
<protein>
    <submittedName>
        <fullName evidence="3">Uncharacterized protein</fullName>
    </submittedName>
</protein>
<dbReference type="RefSeq" id="WP_007999170.1">
    <property type="nucleotide sequence ID" value="NZ_AOJI01000017.1"/>
</dbReference>
<keyword evidence="2" id="KW-0812">Transmembrane</keyword>
<dbReference type="Proteomes" id="UP000011575">
    <property type="component" value="Unassembled WGS sequence"/>
</dbReference>
<dbReference type="InterPro" id="IPR055690">
    <property type="entry name" value="DUF7266"/>
</dbReference>
<reference evidence="3 4" key="1">
    <citation type="journal article" date="2014" name="PLoS Genet.">
        <title>Phylogenetically driven sequencing of extremely halophilic archaea reveals strategies for static and dynamic osmo-response.</title>
        <authorList>
            <person name="Becker E.A."/>
            <person name="Seitzer P.M."/>
            <person name="Tritt A."/>
            <person name="Larsen D."/>
            <person name="Krusor M."/>
            <person name="Yao A.I."/>
            <person name="Wu D."/>
            <person name="Madern D."/>
            <person name="Eisen J.A."/>
            <person name="Darling A.E."/>
            <person name="Facciotti M.T."/>
        </authorList>
    </citation>
    <scope>NUCLEOTIDE SEQUENCE [LARGE SCALE GENOMIC DNA]</scope>
    <source>
        <strain evidence="3 4">JCM 13560</strain>
    </source>
</reference>
<keyword evidence="4" id="KW-1185">Reference proteome</keyword>
<evidence type="ECO:0000313" key="4">
    <source>
        <dbReference type="Proteomes" id="UP000011575"/>
    </source>
</evidence>
<feature type="region of interest" description="Disordered" evidence="1">
    <location>
        <begin position="1"/>
        <end position="46"/>
    </location>
</feature>
<keyword evidence="2" id="KW-0472">Membrane</keyword>
<name>M0PJP2_9EURY</name>
<evidence type="ECO:0000256" key="2">
    <source>
        <dbReference type="SAM" id="Phobius"/>
    </source>
</evidence>
<evidence type="ECO:0000313" key="3">
    <source>
        <dbReference type="EMBL" id="EMA68960.1"/>
    </source>
</evidence>
<keyword evidence="2" id="KW-1133">Transmembrane helix</keyword>